<comment type="catalytic activity">
    <reaction evidence="1">
        <text>ATP + protein L-histidine = ADP + protein N-phospho-L-histidine.</text>
        <dbReference type="EC" id="2.7.13.3"/>
    </reaction>
</comment>
<dbReference type="InterPro" id="IPR001789">
    <property type="entry name" value="Sig_transdc_resp-reg_receiver"/>
</dbReference>
<dbReference type="Gene3D" id="1.10.287.130">
    <property type="match status" value="1"/>
</dbReference>
<feature type="domain" description="Histidine kinase" evidence="8">
    <location>
        <begin position="155"/>
        <end position="366"/>
    </location>
</feature>
<name>A0ABX1LNH4_9CYAN</name>
<dbReference type="CDD" id="cd00156">
    <property type="entry name" value="REC"/>
    <property type="match status" value="1"/>
</dbReference>
<dbReference type="SUPFAM" id="SSF55874">
    <property type="entry name" value="ATPase domain of HSP90 chaperone/DNA topoisomerase II/histidine kinase"/>
    <property type="match status" value="1"/>
</dbReference>
<dbReference type="EC" id="2.7.13.3" evidence="2"/>
<dbReference type="PROSITE" id="PS50110">
    <property type="entry name" value="RESPONSE_REGULATORY"/>
    <property type="match status" value="1"/>
</dbReference>
<dbReference type="Pfam" id="PF02518">
    <property type="entry name" value="HATPase_c"/>
    <property type="match status" value="1"/>
</dbReference>
<dbReference type="InterPro" id="IPR003594">
    <property type="entry name" value="HATPase_dom"/>
</dbReference>
<dbReference type="SMART" id="SM00388">
    <property type="entry name" value="HisKA"/>
    <property type="match status" value="1"/>
</dbReference>
<dbReference type="Pfam" id="PF00512">
    <property type="entry name" value="HisKA"/>
    <property type="match status" value="1"/>
</dbReference>
<dbReference type="InterPro" id="IPR050351">
    <property type="entry name" value="BphY/WalK/GraS-like"/>
</dbReference>
<keyword evidence="5" id="KW-0418">Kinase</keyword>
<evidence type="ECO:0000256" key="6">
    <source>
        <dbReference type="ARBA" id="ARBA00023012"/>
    </source>
</evidence>
<dbReference type="InterPro" id="IPR036890">
    <property type="entry name" value="HATPase_C_sf"/>
</dbReference>
<dbReference type="InterPro" id="IPR036097">
    <property type="entry name" value="HisK_dim/P_sf"/>
</dbReference>
<evidence type="ECO:0000259" key="8">
    <source>
        <dbReference type="PROSITE" id="PS50109"/>
    </source>
</evidence>
<dbReference type="Proteomes" id="UP000738376">
    <property type="component" value="Unassembled WGS sequence"/>
</dbReference>
<dbReference type="PRINTS" id="PR00344">
    <property type="entry name" value="BCTRLSENSOR"/>
</dbReference>
<dbReference type="Gene3D" id="3.40.50.2300">
    <property type="match status" value="1"/>
</dbReference>
<evidence type="ECO:0000256" key="3">
    <source>
        <dbReference type="ARBA" id="ARBA00022553"/>
    </source>
</evidence>
<evidence type="ECO:0000256" key="5">
    <source>
        <dbReference type="ARBA" id="ARBA00022777"/>
    </source>
</evidence>
<dbReference type="InterPro" id="IPR004358">
    <property type="entry name" value="Sig_transdc_His_kin-like_C"/>
</dbReference>
<dbReference type="PANTHER" id="PTHR42878:SF15">
    <property type="entry name" value="BACTERIOPHYTOCHROME"/>
    <property type="match status" value="1"/>
</dbReference>
<evidence type="ECO:0000313" key="11">
    <source>
        <dbReference type="Proteomes" id="UP000738376"/>
    </source>
</evidence>
<reference evidence="10 11" key="1">
    <citation type="submission" date="2020-03" db="EMBL/GenBank/DDBJ databases">
        <title>Draft Genome Sequence of 2-Methylisoborneol Producing Pseudanabaena yagii Strain GIHE-NHR1 Isolated from North Han River in South Korea.</title>
        <authorList>
            <person name="Jeong J."/>
        </authorList>
    </citation>
    <scope>NUCLEOTIDE SEQUENCE [LARGE SCALE GENOMIC DNA]</scope>
    <source>
        <strain evidence="10 11">GIHE-NHR1</strain>
    </source>
</reference>
<keyword evidence="6" id="KW-0902">Two-component regulatory system</keyword>
<accession>A0ABX1LNH4</accession>
<dbReference type="Gene3D" id="3.30.565.10">
    <property type="entry name" value="Histidine kinase-like ATPase, C-terminal domain"/>
    <property type="match status" value="1"/>
</dbReference>
<keyword evidence="3 7" id="KW-0597">Phosphoprotein</keyword>
<gene>
    <name evidence="10" type="ORF">HC246_06555</name>
</gene>
<evidence type="ECO:0000259" key="9">
    <source>
        <dbReference type="PROSITE" id="PS50110"/>
    </source>
</evidence>
<dbReference type="RefSeq" id="WP_169362680.1">
    <property type="nucleotide sequence ID" value="NZ_JAAVJL010000001.1"/>
</dbReference>
<evidence type="ECO:0000256" key="1">
    <source>
        <dbReference type="ARBA" id="ARBA00000085"/>
    </source>
</evidence>
<proteinExistence type="predicted"/>
<keyword evidence="4" id="KW-0808">Transferase</keyword>
<dbReference type="InterPro" id="IPR005467">
    <property type="entry name" value="His_kinase_dom"/>
</dbReference>
<dbReference type="SUPFAM" id="SSF52172">
    <property type="entry name" value="CheY-like"/>
    <property type="match status" value="1"/>
</dbReference>
<dbReference type="SMART" id="SM00448">
    <property type="entry name" value="REC"/>
    <property type="match status" value="1"/>
</dbReference>
<dbReference type="InterPro" id="IPR003661">
    <property type="entry name" value="HisK_dim/P_dom"/>
</dbReference>
<dbReference type="InterPro" id="IPR011006">
    <property type="entry name" value="CheY-like_superfamily"/>
</dbReference>
<evidence type="ECO:0000256" key="2">
    <source>
        <dbReference type="ARBA" id="ARBA00012438"/>
    </source>
</evidence>
<dbReference type="PROSITE" id="PS50109">
    <property type="entry name" value="HIS_KIN"/>
    <property type="match status" value="1"/>
</dbReference>
<organism evidence="10 11">
    <name type="scientific">Pseudanabaena yagii GIHE-NHR1</name>
    <dbReference type="NCBI Taxonomy" id="2722753"/>
    <lineage>
        <taxon>Bacteria</taxon>
        <taxon>Bacillati</taxon>
        <taxon>Cyanobacteriota</taxon>
        <taxon>Cyanophyceae</taxon>
        <taxon>Pseudanabaenales</taxon>
        <taxon>Pseudanabaenaceae</taxon>
        <taxon>Pseudanabaena</taxon>
        <taxon>Pseudanabaena yagii</taxon>
    </lineage>
</organism>
<sequence length="374" mass="42408">MARQKCKVLLVDDDEDDYIVTRDFLSDAEQFNFQLDWVDNFQAGLDEIAKDQHDVYLLDYRLGKENGLELLQEAVKLGCHKPIVLLTGLGDHDIDQQAMKSGASDYLEKGHMLSTILLERAIHHAIDRKRFENRQLELMSELATANQELKDFAYIVSHDLKAPLRGIASIATWLSQDYRDRIDEEGQEMLQLLGGRVRRMSDLIDGILQYSRVGRVQEEKSAVNLQELLEDVMDMIALPSSIEVAIKTELPTVIAVKTQMQQIFQNLLSNAVKYIGKPEGKIWIGHTPKNRYWQFYVSDTGIGIDAKYFDKIFQIFQTLSSQDSSESTGVGLAIVKKIVEINGGKIWVTSEVGQGSTFFFTLPKSVSTIEDKIQ</sequence>
<dbReference type="Pfam" id="PF00072">
    <property type="entry name" value="Response_reg"/>
    <property type="match status" value="1"/>
</dbReference>
<keyword evidence="11" id="KW-1185">Reference proteome</keyword>
<dbReference type="PANTHER" id="PTHR42878">
    <property type="entry name" value="TWO-COMPONENT HISTIDINE KINASE"/>
    <property type="match status" value="1"/>
</dbReference>
<dbReference type="CDD" id="cd00082">
    <property type="entry name" value="HisKA"/>
    <property type="match status" value="1"/>
</dbReference>
<dbReference type="SUPFAM" id="SSF47384">
    <property type="entry name" value="Homodimeric domain of signal transducing histidine kinase"/>
    <property type="match status" value="1"/>
</dbReference>
<feature type="modified residue" description="4-aspartylphosphate" evidence="7">
    <location>
        <position position="59"/>
    </location>
</feature>
<evidence type="ECO:0000313" key="10">
    <source>
        <dbReference type="EMBL" id="NMF57683.1"/>
    </source>
</evidence>
<evidence type="ECO:0000256" key="7">
    <source>
        <dbReference type="PROSITE-ProRule" id="PRU00169"/>
    </source>
</evidence>
<feature type="domain" description="Response regulatory" evidence="9">
    <location>
        <begin position="7"/>
        <end position="124"/>
    </location>
</feature>
<protein>
    <recommendedName>
        <fullName evidence="2">histidine kinase</fullName>
        <ecNumber evidence="2">2.7.13.3</ecNumber>
    </recommendedName>
</protein>
<comment type="caution">
    <text evidence="10">The sequence shown here is derived from an EMBL/GenBank/DDBJ whole genome shotgun (WGS) entry which is preliminary data.</text>
</comment>
<evidence type="ECO:0000256" key="4">
    <source>
        <dbReference type="ARBA" id="ARBA00022679"/>
    </source>
</evidence>
<dbReference type="SMART" id="SM00387">
    <property type="entry name" value="HATPase_c"/>
    <property type="match status" value="1"/>
</dbReference>
<dbReference type="EMBL" id="JAAVJL010000001">
    <property type="protein sequence ID" value="NMF57683.1"/>
    <property type="molecule type" value="Genomic_DNA"/>
</dbReference>